<sequence length="276" mass="31340">MQFIVAEFLLIGFVCGLNYTGESDVDTKFFKIFNASGFDIPFNKVVEQRLFIDSQILKLANQYEIEISEDVFKVKLLIQQIPDSDLFGAGLSALIKHIEKIRHSLAKKASDDELVFLDEEIFFLHSLEKSHENTVLDRNMAAINKEGFIGLNSYLIRAAIVTAFEAGDVQHFNPRTEVAYFLDALFKVDPLHPLSHTLQFLIDATENLRKALRAHKVPNETIGKINHLLGLLVQAKSLQDDTILDGLKGRQLQLYEQIVESLKELKTLLIKDAEKR</sequence>
<evidence type="ECO:0000313" key="3">
    <source>
        <dbReference type="Proteomes" id="UP000095284"/>
    </source>
</evidence>
<evidence type="ECO:0000256" key="1">
    <source>
        <dbReference type="SAM" id="SignalP"/>
    </source>
</evidence>
<dbReference type="Proteomes" id="UP000582659">
    <property type="component" value="Unassembled WGS sequence"/>
</dbReference>
<dbReference type="AlphaFoldDB" id="A0A1I7RYI2"/>
<reference evidence="2" key="2">
    <citation type="submission" date="2020-09" db="EMBL/GenBank/DDBJ databases">
        <authorList>
            <person name="Kikuchi T."/>
        </authorList>
    </citation>
    <scope>NUCLEOTIDE SEQUENCE</scope>
    <source>
        <strain evidence="2">Ka4C1</strain>
    </source>
</reference>
<protein>
    <submittedName>
        <fullName evidence="2">(pine wood nematode) hypothetical protein</fullName>
    </submittedName>
</protein>
<name>A0A1I7RYI2_BURXY</name>
<accession>A0A1I7RYI2</accession>
<dbReference type="WBParaSite" id="BXY_0579900.1">
    <property type="protein sequence ID" value="BXY_0579900.1"/>
    <property type="gene ID" value="BXY_0579900"/>
</dbReference>
<reference evidence="5" key="1">
    <citation type="submission" date="2016-11" db="UniProtKB">
        <authorList>
            <consortium name="WormBaseParasite"/>
        </authorList>
    </citation>
    <scope>IDENTIFICATION</scope>
</reference>
<feature type="chain" id="PRO_5036308684" evidence="1">
    <location>
        <begin position="17"/>
        <end position="276"/>
    </location>
</feature>
<keyword evidence="1" id="KW-0732">Signal</keyword>
<dbReference type="EMBL" id="CAJFCV020000002">
    <property type="protein sequence ID" value="CAG9092656.1"/>
    <property type="molecule type" value="Genomic_DNA"/>
</dbReference>
<feature type="signal peptide" evidence="1">
    <location>
        <begin position="1"/>
        <end position="16"/>
    </location>
</feature>
<dbReference type="EMBL" id="CAJFDI010000002">
    <property type="protein sequence ID" value="CAD5213492.1"/>
    <property type="molecule type" value="Genomic_DNA"/>
</dbReference>
<dbReference type="Proteomes" id="UP000659654">
    <property type="component" value="Unassembled WGS sequence"/>
</dbReference>
<dbReference type="Proteomes" id="UP000095284">
    <property type="component" value="Unplaced"/>
</dbReference>
<gene>
    <name evidence="2" type="ORF">BXYJ_LOCUS3057</name>
</gene>
<proteinExistence type="predicted"/>
<organism evidence="3 5">
    <name type="scientific">Bursaphelenchus xylophilus</name>
    <name type="common">Pinewood nematode worm</name>
    <name type="synonym">Aphelenchoides xylophilus</name>
    <dbReference type="NCBI Taxonomy" id="6326"/>
    <lineage>
        <taxon>Eukaryota</taxon>
        <taxon>Metazoa</taxon>
        <taxon>Ecdysozoa</taxon>
        <taxon>Nematoda</taxon>
        <taxon>Chromadorea</taxon>
        <taxon>Rhabditida</taxon>
        <taxon>Tylenchina</taxon>
        <taxon>Tylenchomorpha</taxon>
        <taxon>Aphelenchoidea</taxon>
        <taxon>Aphelenchoididae</taxon>
        <taxon>Bursaphelenchus</taxon>
    </lineage>
</organism>
<evidence type="ECO:0000313" key="5">
    <source>
        <dbReference type="WBParaSite" id="BXY_0579900.1"/>
    </source>
</evidence>
<evidence type="ECO:0000313" key="2">
    <source>
        <dbReference type="EMBL" id="CAD5213492.1"/>
    </source>
</evidence>
<keyword evidence="4" id="KW-1185">Reference proteome</keyword>
<evidence type="ECO:0000313" key="4">
    <source>
        <dbReference type="Proteomes" id="UP000659654"/>
    </source>
</evidence>